<evidence type="ECO:0000313" key="20">
    <source>
        <dbReference type="EMBL" id="EPE09722.1"/>
    </source>
</evidence>
<sequence>MSSLRGEGQDGIAADPTPVPTHPVDGSINIKNSINANSPHSLAAMDPIASNGHAEASGSAPVDSVSAPAPPTIPSDERPLPPTPTAELEPDILDPVAAEDPTDVAPATPAKLLAAAAAPESIRRASAARSQYQAPLPPTPQQASSQPQQPPLPTQQPRRLSQQEYIVPRWQPDSEVLYCPICFVYFSLFTRKHHCSCSPHRITIPHAFIVQPPEVQQAREQASAAGGVPARAAAASALPSLGAAGVPVGGERVRLCNPCVPDPNTSPPSSGALASQHRSNTHIRSRSGSSIAGGNPSGNYYSFAGPDASSSRSRRPGLDFFSPSGSSSGGGLGDRRFTVGNAQNPPGAGPPSSSSSSRNQYYGSLPPQNASYHHHMSLPPQPGAGTMSSASASSQHQHQHQPRYQIPEEDECPVCHLELPKRTLPNFEALREQHIEECISLHSQYMMGNTSGAAGRTRAASSAISATPSSSSRPQPTPSASRARRTGSSSNNYNNASGSDGSPSDFGGDVSSSAESMGSSGSAAFSPSSPRAMAVHRHTAMFPYKATEKDCASDAECTICLEDLEVGVAMARLECFCRFHEQCIRAWFVRHPGRCPVHQHGMAD</sequence>
<dbReference type="GO" id="GO:0005768">
    <property type="term" value="C:endosome"/>
    <property type="evidence" value="ECO:0007669"/>
    <property type="project" value="UniProtKB-SubCell"/>
</dbReference>
<protein>
    <recommendedName>
        <fullName evidence="6">RING-type E3 ubiquitin transferase</fullName>
        <ecNumber evidence="6">2.3.2.27</ecNumber>
    </recommendedName>
</protein>
<dbReference type="eggNOG" id="KOG1729">
    <property type="taxonomic scope" value="Eukaryota"/>
</dbReference>
<dbReference type="GO" id="GO:0070936">
    <property type="term" value="P:protein K48-linked ubiquitination"/>
    <property type="evidence" value="ECO:0007669"/>
    <property type="project" value="TreeGrafter"/>
</dbReference>
<dbReference type="SMART" id="SM00184">
    <property type="entry name" value="RING"/>
    <property type="match status" value="1"/>
</dbReference>
<evidence type="ECO:0000256" key="2">
    <source>
        <dbReference type="ARBA" id="ARBA00004170"/>
    </source>
</evidence>
<dbReference type="STRING" id="1262450.S3CA65"/>
<feature type="region of interest" description="Disordered" evidence="18">
    <location>
        <begin position="124"/>
        <end position="160"/>
    </location>
</feature>
<gene>
    <name evidence="20" type="ORF">F503_07498</name>
</gene>
<evidence type="ECO:0000256" key="17">
    <source>
        <dbReference type="PROSITE-ProRule" id="PRU00175"/>
    </source>
</evidence>
<feature type="compositionally biased region" description="Low complexity" evidence="18">
    <location>
        <begin position="340"/>
        <end position="364"/>
    </location>
</feature>
<keyword evidence="7" id="KW-0808">Transferase</keyword>
<dbReference type="InterPro" id="IPR001841">
    <property type="entry name" value="Znf_RING"/>
</dbReference>
<feature type="compositionally biased region" description="Low complexity" evidence="18">
    <location>
        <begin position="56"/>
        <end position="67"/>
    </location>
</feature>
<proteinExistence type="predicted"/>
<evidence type="ECO:0000256" key="8">
    <source>
        <dbReference type="ARBA" id="ARBA00022707"/>
    </source>
</evidence>
<comment type="pathway">
    <text evidence="5">Protein modification; protein ubiquitination.</text>
</comment>
<dbReference type="InterPro" id="IPR011011">
    <property type="entry name" value="Znf_FYVE_PHD"/>
</dbReference>
<dbReference type="InterPro" id="IPR013083">
    <property type="entry name" value="Znf_RING/FYVE/PHD"/>
</dbReference>
<comment type="subcellular location">
    <subcellularLocation>
        <location evidence="3">Endosome</location>
    </subcellularLocation>
    <subcellularLocation>
        <location evidence="4">Lysosome</location>
    </subcellularLocation>
    <subcellularLocation>
        <location evidence="2">Membrane</location>
        <topology evidence="2">Peripheral membrane protein</topology>
    </subcellularLocation>
</comment>
<feature type="compositionally biased region" description="Low complexity" evidence="18">
    <location>
        <begin position="124"/>
        <end position="134"/>
    </location>
</feature>
<dbReference type="GO" id="GO:0061630">
    <property type="term" value="F:ubiquitin protein ligase activity"/>
    <property type="evidence" value="ECO:0007669"/>
    <property type="project" value="UniProtKB-EC"/>
</dbReference>
<evidence type="ECO:0000256" key="10">
    <source>
        <dbReference type="ARBA" id="ARBA00022753"/>
    </source>
</evidence>
<keyword evidence="13" id="KW-0862">Zinc</keyword>
<dbReference type="Pfam" id="PF13639">
    <property type="entry name" value="zf-RING_2"/>
    <property type="match status" value="1"/>
</dbReference>
<dbReference type="AlphaFoldDB" id="S3CA65"/>
<dbReference type="Proteomes" id="UP000016923">
    <property type="component" value="Unassembled WGS sequence"/>
</dbReference>
<dbReference type="HOGENOM" id="CLU_452048_0_0_1"/>
<dbReference type="EC" id="2.3.2.27" evidence="6"/>
<evidence type="ECO:0000256" key="18">
    <source>
        <dbReference type="SAM" id="MobiDB-lite"/>
    </source>
</evidence>
<evidence type="ECO:0000256" key="14">
    <source>
        <dbReference type="ARBA" id="ARBA00023136"/>
    </source>
</evidence>
<keyword evidence="11 17" id="KW-0863">Zinc-finger</keyword>
<evidence type="ECO:0000256" key="15">
    <source>
        <dbReference type="ARBA" id="ARBA00023228"/>
    </source>
</evidence>
<keyword evidence="14" id="KW-0472">Membrane</keyword>
<dbReference type="PROSITE" id="PS50089">
    <property type="entry name" value="ZF_RING_2"/>
    <property type="match status" value="1"/>
</dbReference>
<evidence type="ECO:0000256" key="3">
    <source>
        <dbReference type="ARBA" id="ARBA00004177"/>
    </source>
</evidence>
<keyword evidence="9" id="KW-0479">Metal-binding</keyword>
<accession>S3CA65</accession>
<evidence type="ECO:0000256" key="13">
    <source>
        <dbReference type="ARBA" id="ARBA00022833"/>
    </source>
</evidence>
<name>S3CA65_OPHP1</name>
<keyword evidence="12" id="KW-0833">Ubl conjugation pathway</keyword>
<dbReference type="OrthoDB" id="660555at2759"/>
<dbReference type="PANTHER" id="PTHR46661">
    <property type="entry name" value="E3 UBIQUITIN-PROTEIN LIGASE ZNRF1-LIKE PROTEIN"/>
    <property type="match status" value="1"/>
</dbReference>
<keyword evidence="16" id="KW-0449">Lipoprotein</keyword>
<feature type="region of interest" description="Disordered" evidence="18">
    <location>
        <begin position="259"/>
        <end position="405"/>
    </location>
</feature>
<evidence type="ECO:0000256" key="4">
    <source>
        <dbReference type="ARBA" id="ARBA00004371"/>
    </source>
</evidence>
<dbReference type="GO" id="GO:0008270">
    <property type="term" value="F:zinc ion binding"/>
    <property type="evidence" value="ECO:0007669"/>
    <property type="project" value="UniProtKB-KW"/>
</dbReference>
<feature type="region of interest" description="Disordered" evidence="18">
    <location>
        <begin position="450"/>
        <end position="528"/>
    </location>
</feature>
<keyword evidence="21" id="KW-1185">Reference proteome</keyword>
<organism evidence="20 21">
    <name type="scientific">Ophiostoma piceae (strain UAMH 11346)</name>
    <name type="common">Sap stain fungus</name>
    <dbReference type="NCBI Taxonomy" id="1262450"/>
    <lineage>
        <taxon>Eukaryota</taxon>
        <taxon>Fungi</taxon>
        <taxon>Dikarya</taxon>
        <taxon>Ascomycota</taxon>
        <taxon>Pezizomycotina</taxon>
        <taxon>Sordariomycetes</taxon>
        <taxon>Sordariomycetidae</taxon>
        <taxon>Ophiostomatales</taxon>
        <taxon>Ophiostomataceae</taxon>
        <taxon>Ophiostoma</taxon>
    </lineage>
</organism>
<evidence type="ECO:0000256" key="16">
    <source>
        <dbReference type="ARBA" id="ARBA00023288"/>
    </source>
</evidence>
<feature type="domain" description="RING-type" evidence="19">
    <location>
        <begin position="557"/>
        <end position="599"/>
    </location>
</feature>
<keyword evidence="15" id="KW-0458">Lysosome</keyword>
<comment type="catalytic activity">
    <reaction evidence="1">
        <text>S-ubiquitinyl-[E2 ubiquitin-conjugating enzyme]-L-cysteine + [acceptor protein]-L-lysine = [E2 ubiquitin-conjugating enzyme]-L-cysteine + N(6)-ubiquitinyl-[acceptor protein]-L-lysine.</text>
        <dbReference type="EC" id="2.3.2.27"/>
    </reaction>
</comment>
<evidence type="ECO:0000256" key="5">
    <source>
        <dbReference type="ARBA" id="ARBA00004906"/>
    </source>
</evidence>
<dbReference type="VEuPathDB" id="FungiDB:F503_07498"/>
<keyword evidence="8" id="KW-0519">Myristate</keyword>
<evidence type="ECO:0000313" key="21">
    <source>
        <dbReference type="Proteomes" id="UP000016923"/>
    </source>
</evidence>
<evidence type="ECO:0000256" key="7">
    <source>
        <dbReference type="ARBA" id="ARBA00022679"/>
    </source>
</evidence>
<dbReference type="OMA" id="CWCKFHE"/>
<dbReference type="InterPro" id="IPR051878">
    <property type="entry name" value="ZNRF_ubiq-protein_ligase"/>
</dbReference>
<feature type="region of interest" description="Disordered" evidence="18">
    <location>
        <begin position="1"/>
        <end position="89"/>
    </location>
</feature>
<dbReference type="SUPFAM" id="SSF57903">
    <property type="entry name" value="FYVE/PHD zinc finger"/>
    <property type="match status" value="1"/>
</dbReference>
<evidence type="ECO:0000256" key="11">
    <source>
        <dbReference type="ARBA" id="ARBA00022771"/>
    </source>
</evidence>
<evidence type="ECO:0000256" key="9">
    <source>
        <dbReference type="ARBA" id="ARBA00022723"/>
    </source>
</evidence>
<evidence type="ECO:0000259" key="19">
    <source>
        <dbReference type="PROSITE" id="PS50089"/>
    </source>
</evidence>
<feature type="compositionally biased region" description="Low complexity" evidence="18">
    <location>
        <begin position="27"/>
        <end position="38"/>
    </location>
</feature>
<dbReference type="CDD" id="cd16489">
    <property type="entry name" value="mRING-CH-C4HC2H_ZNRF"/>
    <property type="match status" value="1"/>
</dbReference>
<evidence type="ECO:0000256" key="12">
    <source>
        <dbReference type="ARBA" id="ARBA00022786"/>
    </source>
</evidence>
<dbReference type="InterPro" id="IPR000306">
    <property type="entry name" value="Znf_FYVE"/>
</dbReference>
<dbReference type="Gene3D" id="3.30.40.10">
    <property type="entry name" value="Zinc/RING finger domain, C3HC4 (zinc finger)"/>
    <property type="match status" value="2"/>
</dbReference>
<keyword evidence="10" id="KW-0967">Endosome</keyword>
<reference evidence="20 21" key="1">
    <citation type="journal article" date="2013" name="BMC Genomics">
        <title>The genome and transcriptome of the pine saprophyte Ophiostoma piceae, and a comparison with the bark beetle-associated pine pathogen Grosmannia clavigera.</title>
        <authorList>
            <person name="Haridas S."/>
            <person name="Wang Y."/>
            <person name="Lim L."/>
            <person name="Massoumi Alamouti S."/>
            <person name="Jackman S."/>
            <person name="Docking R."/>
            <person name="Robertson G."/>
            <person name="Birol I."/>
            <person name="Bohlmann J."/>
            <person name="Breuil C."/>
        </authorList>
    </citation>
    <scope>NUCLEOTIDE SEQUENCE [LARGE SCALE GENOMIC DNA]</scope>
    <source>
        <strain evidence="20 21">UAMH 11346</strain>
    </source>
</reference>
<dbReference type="SMART" id="SM00064">
    <property type="entry name" value="FYVE"/>
    <property type="match status" value="1"/>
</dbReference>
<evidence type="ECO:0000256" key="6">
    <source>
        <dbReference type="ARBA" id="ARBA00012483"/>
    </source>
</evidence>
<feature type="compositionally biased region" description="Polar residues" evidence="18">
    <location>
        <begin position="267"/>
        <end position="278"/>
    </location>
</feature>
<dbReference type="SUPFAM" id="SSF57850">
    <property type="entry name" value="RING/U-box"/>
    <property type="match status" value="1"/>
</dbReference>
<dbReference type="PANTHER" id="PTHR46661:SF4">
    <property type="entry name" value="RING-TYPE DOMAIN-CONTAINING PROTEIN"/>
    <property type="match status" value="1"/>
</dbReference>
<dbReference type="EMBL" id="KE148147">
    <property type="protein sequence ID" value="EPE09722.1"/>
    <property type="molecule type" value="Genomic_DNA"/>
</dbReference>
<dbReference type="GO" id="GO:0016020">
    <property type="term" value="C:membrane"/>
    <property type="evidence" value="ECO:0007669"/>
    <property type="project" value="UniProtKB-SubCell"/>
</dbReference>
<evidence type="ECO:0000256" key="1">
    <source>
        <dbReference type="ARBA" id="ARBA00000900"/>
    </source>
</evidence>
<dbReference type="GO" id="GO:0043161">
    <property type="term" value="P:proteasome-mediated ubiquitin-dependent protein catabolic process"/>
    <property type="evidence" value="ECO:0007669"/>
    <property type="project" value="TreeGrafter"/>
</dbReference>